<sequence>MVFKRRTKQSFGQRLIAAIYPRGGYLRAIWYVIHRIRRLPDQPHRIARGIAAGVFISFTPFFGFHFVIAAGLAWLMGGNMVAALLATFVGNPITFPFIMTLSVELGSHLLGKRGGIPLRQIVDSFARASVELWNNFTALFLDHSAHWSSLILFFHHVFWPYLIGGILPGLAAALTGYYLSLPLITAYQKRRKKKIRERIEKQREQRARAAAEAARKPHTQPSE</sequence>
<keyword evidence="2" id="KW-1133">Transmembrane helix</keyword>
<feature type="compositionally biased region" description="Basic and acidic residues" evidence="1">
    <location>
        <begin position="197"/>
        <end position="215"/>
    </location>
</feature>
<feature type="transmembrane region" description="Helical" evidence="2">
    <location>
        <begin position="46"/>
        <end position="75"/>
    </location>
</feature>
<feature type="domain" description="DUF2062" evidence="3">
    <location>
        <begin position="27"/>
        <end position="192"/>
    </location>
</feature>
<dbReference type="RefSeq" id="WP_035844763.1">
    <property type="nucleotide sequence ID" value="NZ_FNOB01000008.1"/>
</dbReference>
<evidence type="ECO:0000259" key="3">
    <source>
        <dbReference type="Pfam" id="PF09835"/>
    </source>
</evidence>
<dbReference type="InterPro" id="IPR018639">
    <property type="entry name" value="DUF2062"/>
</dbReference>
<reference evidence="4 5" key="1">
    <citation type="submission" date="2016-10" db="EMBL/GenBank/DDBJ databases">
        <authorList>
            <person name="Varghese N."/>
            <person name="Submissions S."/>
        </authorList>
    </citation>
    <scope>NUCLEOTIDE SEQUENCE [LARGE SCALE GENOMIC DNA]</scope>
    <source>
        <strain evidence="4 5">DSM 24802</strain>
    </source>
</reference>
<evidence type="ECO:0000313" key="4">
    <source>
        <dbReference type="EMBL" id="SDW93429.1"/>
    </source>
</evidence>
<dbReference type="EMBL" id="FNOB01000008">
    <property type="protein sequence ID" value="SDW93429.1"/>
    <property type="molecule type" value="Genomic_DNA"/>
</dbReference>
<keyword evidence="2" id="KW-0812">Transmembrane</keyword>
<proteinExistence type="predicted"/>
<feature type="transmembrane region" description="Helical" evidence="2">
    <location>
        <begin position="81"/>
        <end position="103"/>
    </location>
</feature>
<keyword evidence="2" id="KW-0472">Membrane</keyword>
<dbReference type="Proteomes" id="UP000199541">
    <property type="component" value="Unassembled WGS sequence"/>
</dbReference>
<accession>A0A1H2XMB3</accession>
<evidence type="ECO:0000256" key="1">
    <source>
        <dbReference type="SAM" id="MobiDB-lite"/>
    </source>
</evidence>
<evidence type="ECO:0000313" key="5">
    <source>
        <dbReference type="Proteomes" id="UP000199541"/>
    </source>
</evidence>
<feature type="transmembrane region" description="Helical" evidence="2">
    <location>
        <begin position="161"/>
        <end position="187"/>
    </location>
</feature>
<name>A0A1H2XMB3_9RHOB</name>
<organism evidence="4 5">
    <name type="scientific">Allgaiera indica</name>
    <dbReference type="NCBI Taxonomy" id="765699"/>
    <lineage>
        <taxon>Bacteria</taxon>
        <taxon>Pseudomonadati</taxon>
        <taxon>Pseudomonadota</taxon>
        <taxon>Alphaproteobacteria</taxon>
        <taxon>Rhodobacterales</taxon>
        <taxon>Paracoccaceae</taxon>
        <taxon>Allgaiera</taxon>
    </lineage>
</organism>
<dbReference type="PANTHER" id="PTHR40547:SF1">
    <property type="entry name" value="SLL0298 PROTEIN"/>
    <property type="match status" value="1"/>
</dbReference>
<feature type="region of interest" description="Disordered" evidence="1">
    <location>
        <begin position="195"/>
        <end position="223"/>
    </location>
</feature>
<gene>
    <name evidence="4" type="ORF">SAMN05444006_10864</name>
</gene>
<protein>
    <recommendedName>
        <fullName evidence="3">DUF2062 domain-containing protein</fullName>
    </recommendedName>
</protein>
<comment type="caution">
    <text evidence="4">The sequence shown here is derived from an EMBL/GenBank/DDBJ whole genome shotgun (WGS) entry which is preliminary data.</text>
</comment>
<keyword evidence="5" id="KW-1185">Reference proteome</keyword>
<evidence type="ECO:0000256" key="2">
    <source>
        <dbReference type="SAM" id="Phobius"/>
    </source>
</evidence>
<dbReference type="Pfam" id="PF09835">
    <property type="entry name" value="DUF2062"/>
    <property type="match status" value="1"/>
</dbReference>
<dbReference type="PANTHER" id="PTHR40547">
    <property type="entry name" value="SLL0298 PROTEIN"/>
    <property type="match status" value="1"/>
</dbReference>